<dbReference type="AlphaFoldDB" id="A0A562RRJ2"/>
<dbReference type="OrthoDB" id="5428640at2"/>
<proteinExistence type="predicted"/>
<evidence type="ECO:0000313" key="2">
    <source>
        <dbReference type="EMBL" id="TWI71719.1"/>
    </source>
</evidence>
<dbReference type="InterPro" id="IPR000595">
    <property type="entry name" value="cNMP-bd_dom"/>
</dbReference>
<organism evidence="2 3">
    <name type="scientific">Desulfobotulus alkaliphilus</name>
    <dbReference type="NCBI Taxonomy" id="622671"/>
    <lineage>
        <taxon>Bacteria</taxon>
        <taxon>Pseudomonadati</taxon>
        <taxon>Thermodesulfobacteriota</taxon>
        <taxon>Desulfobacteria</taxon>
        <taxon>Desulfobacterales</taxon>
        <taxon>Desulfobacteraceae</taxon>
        <taxon>Desulfobotulus</taxon>
    </lineage>
</organism>
<sequence>MGSDKDHILESLIAEGRKRDAMHLLCEMVGEAARQRDFVRADALRKKMLQVDDMAIALIVEAGECIEEEKNRVIDGRHRENWKELYSRMTPGERSAFFFACDPLPFSSGYFLFRQGEKNQNLFFVDDGCLQLLFLSGERREKILSRVGPGEFAGEDTFFGSSLCTESLVGLTQGLCRRLSLEALGRLERDFPGFIKRIQTYCIHAGTTGQKLAARGVNRRIYVRIPDNGVVVFQLLCIEGSGNNVLLKGLMSDISAGGLSFHVSTSNDRAVRSLLGREIGMKFMVPLQEGRHPVVCKGTVVGIMPCQNCEYSVHVKFRQLLRHHPVVPESH</sequence>
<dbReference type="RefSeq" id="WP_144684547.1">
    <property type="nucleotide sequence ID" value="NZ_VLLC01000012.1"/>
</dbReference>
<dbReference type="PROSITE" id="PS50042">
    <property type="entry name" value="CNMP_BINDING_3"/>
    <property type="match status" value="1"/>
</dbReference>
<evidence type="ECO:0000313" key="3">
    <source>
        <dbReference type="Proteomes" id="UP000318307"/>
    </source>
</evidence>
<comment type="caution">
    <text evidence="2">The sequence shown here is derived from an EMBL/GenBank/DDBJ whole genome shotgun (WGS) entry which is preliminary data.</text>
</comment>
<dbReference type="InterPro" id="IPR014710">
    <property type="entry name" value="RmlC-like_jellyroll"/>
</dbReference>
<name>A0A562RRJ2_9BACT</name>
<dbReference type="SUPFAM" id="SSF51206">
    <property type="entry name" value="cAMP-binding domain-like"/>
    <property type="match status" value="1"/>
</dbReference>
<accession>A0A562RRJ2</accession>
<evidence type="ECO:0000259" key="1">
    <source>
        <dbReference type="PROSITE" id="PS50042"/>
    </source>
</evidence>
<dbReference type="InterPro" id="IPR009875">
    <property type="entry name" value="PilZ_domain"/>
</dbReference>
<keyword evidence="3" id="KW-1185">Reference proteome</keyword>
<dbReference type="InterPro" id="IPR018490">
    <property type="entry name" value="cNMP-bd_dom_sf"/>
</dbReference>
<protein>
    <submittedName>
        <fullName evidence="2">PilZ domain-containing protein</fullName>
    </submittedName>
</protein>
<dbReference type="Proteomes" id="UP000318307">
    <property type="component" value="Unassembled WGS sequence"/>
</dbReference>
<dbReference type="Pfam" id="PF07238">
    <property type="entry name" value="PilZ"/>
    <property type="match status" value="1"/>
</dbReference>
<feature type="domain" description="Cyclic nucleotide-binding" evidence="1">
    <location>
        <begin position="85"/>
        <end position="155"/>
    </location>
</feature>
<reference evidence="2 3" key="1">
    <citation type="submission" date="2019-07" db="EMBL/GenBank/DDBJ databases">
        <title>Genome sequencing of 100 strains of the haloalkaliphilic chemolithoautotrophic sulfur-oxidizing bacterium Thioalkalivibrio.</title>
        <authorList>
            <person name="Muyzer G."/>
        </authorList>
    </citation>
    <scope>NUCLEOTIDE SEQUENCE [LARGE SCALE GENOMIC DNA]</scope>
    <source>
        <strain evidence="2 3">ASO4-4</strain>
    </source>
</reference>
<dbReference type="EMBL" id="VLLC01000012">
    <property type="protein sequence ID" value="TWI71719.1"/>
    <property type="molecule type" value="Genomic_DNA"/>
</dbReference>
<dbReference type="Pfam" id="PF00027">
    <property type="entry name" value="cNMP_binding"/>
    <property type="match status" value="1"/>
</dbReference>
<gene>
    <name evidence="2" type="ORF">LZ24_01735</name>
</gene>
<dbReference type="GO" id="GO:0035438">
    <property type="term" value="F:cyclic-di-GMP binding"/>
    <property type="evidence" value="ECO:0007669"/>
    <property type="project" value="InterPro"/>
</dbReference>
<dbReference type="CDD" id="cd00038">
    <property type="entry name" value="CAP_ED"/>
    <property type="match status" value="1"/>
</dbReference>
<dbReference type="SMART" id="SM00100">
    <property type="entry name" value="cNMP"/>
    <property type="match status" value="1"/>
</dbReference>
<dbReference type="Gene3D" id="2.60.120.10">
    <property type="entry name" value="Jelly Rolls"/>
    <property type="match status" value="1"/>
</dbReference>